<keyword evidence="3" id="KW-1185">Reference proteome</keyword>
<dbReference type="AlphaFoldDB" id="A0A5C5XJ13"/>
<gene>
    <name evidence="2" type="ORF">Pan54_39100</name>
</gene>
<keyword evidence="1" id="KW-0812">Transmembrane</keyword>
<dbReference type="Proteomes" id="UP000316095">
    <property type="component" value="Unassembled WGS sequence"/>
</dbReference>
<evidence type="ECO:0008006" key="4">
    <source>
        <dbReference type="Google" id="ProtNLM"/>
    </source>
</evidence>
<organism evidence="2 3">
    <name type="scientific">Rubinisphaera italica</name>
    <dbReference type="NCBI Taxonomy" id="2527969"/>
    <lineage>
        <taxon>Bacteria</taxon>
        <taxon>Pseudomonadati</taxon>
        <taxon>Planctomycetota</taxon>
        <taxon>Planctomycetia</taxon>
        <taxon>Planctomycetales</taxon>
        <taxon>Planctomycetaceae</taxon>
        <taxon>Rubinisphaera</taxon>
    </lineage>
</organism>
<dbReference type="Gene3D" id="2.20.28.160">
    <property type="match status" value="1"/>
</dbReference>
<dbReference type="RefSeq" id="WP_165441854.1">
    <property type="nucleotide sequence ID" value="NZ_SJPG01000001.1"/>
</dbReference>
<evidence type="ECO:0000313" key="2">
    <source>
        <dbReference type="EMBL" id="TWT63157.1"/>
    </source>
</evidence>
<reference evidence="2 3" key="1">
    <citation type="submission" date="2019-02" db="EMBL/GenBank/DDBJ databases">
        <title>Deep-cultivation of Planctomycetes and their phenomic and genomic characterization uncovers novel biology.</title>
        <authorList>
            <person name="Wiegand S."/>
            <person name="Jogler M."/>
            <person name="Boedeker C."/>
            <person name="Pinto D."/>
            <person name="Vollmers J."/>
            <person name="Rivas-Marin E."/>
            <person name="Kohn T."/>
            <person name="Peeters S.H."/>
            <person name="Heuer A."/>
            <person name="Rast P."/>
            <person name="Oberbeckmann S."/>
            <person name="Bunk B."/>
            <person name="Jeske O."/>
            <person name="Meyerdierks A."/>
            <person name="Storesund J.E."/>
            <person name="Kallscheuer N."/>
            <person name="Luecker S."/>
            <person name="Lage O.M."/>
            <person name="Pohl T."/>
            <person name="Merkel B.J."/>
            <person name="Hornburger P."/>
            <person name="Mueller R.-W."/>
            <person name="Bruemmer F."/>
            <person name="Labrenz M."/>
            <person name="Spormann A.M."/>
            <person name="Op Den Camp H."/>
            <person name="Overmann J."/>
            <person name="Amann R."/>
            <person name="Jetten M.S.M."/>
            <person name="Mascher T."/>
            <person name="Medema M.H."/>
            <person name="Devos D.P."/>
            <person name="Kaster A.-K."/>
            <person name="Ovreas L."/>
            <person name="Rohde M."/>
            <person name="Galperin M.Y."/>
            <person name="Jogler C."/>
        </authorList>
    </citation>
    <scope>NUCLEOTIDE SEQUENCE [LARGE SCALE GENOMIC DNA]</scope>
    <source>
        <strain evidence="2 3">Pan54</strain>
    </source>
</reference>
<comment type="caution">
    <text evidence="2">The sequence shown here is derived from an EMBL/GenBank/DDBJ whole genome shotgun (WGS) entry which is preliminary data.</text>
</comment>
<evidence type="ECO:0000313" key="3">
    <source>
        <dbReference type="Proteomes" id="UP000316095"/>
    </source>
</evidence>
<proteinExistence type="predicted"/>
<accession>A0A5C5XJ13</accession>
<dbReference type="InterPro" id="IPR011723">
    <property type="entry name" value="Znf/thioredoxin_put"/>
</dbReference>
<keyword evidence="1" id="KW-0472">Membrane</keyword>
<feature type="transmembrane region" description="Helical" evidence="1">
    <location>
        <begin position="98"/>
        <end position="123"/>
    </location>
</feature>
<dbReference type="NCBIfam" id="TIGR02098">
    <property type="entry name" value="MJ0042_CXXC"/>
    <property type="match status" value="1"/>
</dbReference>
<keyword evidence="1" id="KW-1133">Transmembrane helix</keyword>
<sequence>MPIKAECPNCKARFSAESHYVGKRGKCPKCEQSFIVESIKEDFPPEPAITRESPAVDSEKWARNFQDDQKFIPPIPVESPKTMALSSYPTPSFSGLKFLCWGLITMFSLGFFAGVLLLAMGFINAEPEVAVAGATILYGSLPFLLVKEVITLLLHLERNTRRAAEGIEQLTQAH</sequence>
<dbReference type="EMBL" id="SJPG01000001">
    <property type="protein sequence ID" value="TWT63157.1"/>
    <property type="molecule type" value="Genomic_DNA"/>
</dbReference>
<protein>
    <recommendedName>
        <fullName evidence="4">Zinc finger/thioredoxin putative domain-containing protein</fullName>
    </recommendedName>
</protein>
<feature type="transmembrane region" description="Helical" evidence="1">
    <location>
        <begin position="129"/>
        <end position="154"/>
    </location>
</feature>
<evidence type="ECO:0000256" key="1">
    <source>
        <dbReference type="SAM" id="Phobius"/>
    </source>
</evidence>
<name>A0A5C5XJ13_9PLAN</name>